<feature type="coiled-coil region" evidence="1">
    <location>
        <begin position="404"/>
        <end position="431"/>
    </location>
</feature>
<organism evidence="3 4">
    <name type="scientific">Mesonia algae</name>
    <dbReference type="NCBI Taxonomy" id="213248"/>
    <lineage>
        <taxon>Bacteria</taxon>
        <taxon>Pseudomonadati</taxon>
        <taxon>Bacteroidota</taxon>
        <taxon>Flavobacteriia</taxon>
        <taxon>Flavobacteriales</taxon>
        <taxon>Flavobacteriaceae</taxon>
        <taxon>Mesonia</taxon>
    </lineage>
</organism>
<dbReference type="EMBL" id="QKYV01000006">
    <property type="protein sequence ID" value="PZW39168.1"/>
    <property type="molecule type" value="Genomic_DNA"/>
</dbReference>
<feature type="chain" id="PRO_5016141604" description="Peptidase S74 domain-containing protein" evidence="2">
    <location>
        <begin position="22"/>
        <end position="437"/>
    </location>
</feature>
<name>A0A2W7HYP1_9FLAO</name>
<evidence type="ECO:0000256" key="2">
    <source>
        <dbReference type="SAM" id="SignalP"/>
    </source>
</evidence>
<evidence type="ECO:0000256" key="1">
    <source>
        <dbReference type="SAM" id="Coils"/>
    </source>
</evidence>
<protein>
    <recommendedName>
        <fullName evidence="5">Peptidase S74 domain-containing protein</fullName>
    </recommendedName>
</protein>
<evidence type="ECO:0000313" key="4">
    <source>
        <dbReference type="Proteomes" id="UP000249542"/>
    </source>
</evidence>
<accession>A0A2W7HYP1</accession>
<dbReference type="AlphaFoldDB" id="A0A2W7HYP1"/>
<feature type="signal peptide" evidence="2">
    <location>
        <begin position="1"/>
        <end position="21"/>
    </location>
</feature>
<dbReference type="Proteomes" id="UP000249542">
    <property type="component" value="Unassembled WGS sequence"/>
</dbReference>
<keyword evidence="4" id="KW-1185">Reference proteome</keyword>
<comment type="caution">
    <text evidence="3">The sequence shown here is derived from an EMBL/GenBank/DDBJ whole genome shotgun (WGS) entry which is preliminary data.</text>
</comment>
<dbReference type="RefSeq" id="WP_111541588.1">
    <property type="nucleotide sequence ID" value="NZ_QKYV01000006.1"/>
</dbReference>
<reference evidence="3 4" key="1">
    <citation type="submission" date="2018-06" db="EMBL/GenBank/DDBJ databases">
        <title>Genomic Encyclopedia of Archaeal and Bacterial Type Strains, Phase II (KMG-II): from individual species to whole genera.</title>
        <authorList>
            <person name="Goeker M."/>
        </authorList>
    </citation>
    <scope>NUCLEOTIDE SEQUENCE [LARGE SCALE GENOMIC DNA]</scope>
    <source>
        <strain evidence="3 4">DSM 15361</strain>
    </source>
</reference>
<keyword evidence="1" id="KW-0175">Coiled coil</keyword>
<sequence length="437" mass="47312">MKINYLSFFVGALLIANSAFSQVGINTNDPKAQLDVEAADAVSPQPSDGLLVPRVQTLPAAGADQHSMIIYLNNTIGTFTPGFYYWDENVSSWTSFGGGGTAPTGDYWSLEGNTGTNSATDFIGTTDNEDLVIRTNNNPTLSITTSGQLITDNDLDIVALGWNAGNGNSGARNIHIGRRAGINNSGNNNVFVGRNAGLDISGSDNIIMGRNAGNGRNGNNNILLGRNAGNNFAFANGSNNMVLGNYAGSTGFPFSQMLFIENGEDANSDGFNKPLISGSYFSNRVGINISVAPNGFGVSPLTHTLTVGGDIFASGDFITPTNTYPDYVFQKYFEGESSILPEYEFKSLEEVEQFIKTHGHLPGVKSYKEVEENNFNIELSATSIKNLEKIEELFLYSIELNSKVKSQAKELQEKDSQIDDLEQRIERLEKLILEKNK</sequence>
<proteinExistence type="predicted"/>
<evidence type="ECO:0008006" key="5">
    <source>
        <dbReference type="Google" id="ProtNLM"/>
    </source>
</evidence>
<keyword evidence="2" id="KW-0732">Signal</keyword>
<gene>
    <name evidence="3" type="ORF">LX95_02310</name>
</gene>
<evidence type="ECO:0000313" key="3">
    <source>
        <dbReference type="EMBL" id="PZW39168.1"/>
    </source>
</evidence>